<dbReference type="InterPro" id="IPR023213">
    <property type="entry name" value="CAT-like_dom_sf"/>
</dbReference>
<evidence type="ECO:0000313" key="2">
    <source>
        <dbReference type="EMBL" id="RAU93345.1"/>
    </source>
</evidence>
<organism evidence="2 3">
    <name type="scientific">Mycobacterium colombiense</name>
    <dbReference type="NCBI Taxonomy" id="339268"/>
    <lineage>
        <taxon>Bacteria</taxon>
        <taxon>Bacillati</taxon>
        <taxon>Actinomycetota</taxon>
        <taxon>Actinomycetes</taxon>
        <taxon>Mycobacteriales</taxon>
        <taxon>Mycobacteriaceae</taxon>
        <taxon>Mycobacterium</taxon>
        <taxon>Mycobacterium avium complex (MAC)</taxon>
    </lineage>
</organism>
<evidence type="ECO:0000259" key="1">
    <source>
        <dbReference type="Pfam" id="PF00668"/>
    </source>
</evidence>
<comment type="caution">
    <text evidence="2">The sequence shown here is derived from an EMBL/GenBank/DDBJ whole genome shotgun (WGS) entry which is preliminary data.</text>
</comment>
<dbReference type="Proteomes" id="UP000250347">
    <property type="component" value="Unassembled WGS sequence"/>
</dbReference>
<sequence>MVALGSINGWQPGHGPVVTWTASAAAREAARTAPQSDLPATYQQFQHVRIAHYAKAMGRQLPRLMVVAWDIPGVCDVPAMTAAINAHVRRHDTYHNWFEFDNDNVVRHAIDDVEAIEFVPAEFGNMDAAQIRTHAMTTTPETLEWDCFTFGAIQHSEYFTFYASVDHLHIDGISGSLIFLDLHLTYQGSRLAAPLTLPPAGSYSDHAVRQREQLAGLTSSSPQVKDWLKFAHDTEGDWPSFPLPLGDTWASNRGDFLTVDLLDAAQTESFDTVCRAAGARFSGGILACAALAEREFTGADTYYGFTPYDTRTPGVDTMSVGWFASLIPVTVPTGAGCFFESAPAAQKSFDSAKHLAGVPLERALELMTPDQPAIKLPTRPAMMVSFLDFRKIPIAALWEETNFGAYGDNLSHGGINIWINRHAAKTTVTISFPDNPTARDSVHRYISALTQAFTAVAETTSRWADVVADHANSSHAVPAIIL</sequence>
<keyword evidence="2" id="KW-0012">Acyltransferase</keyword>
<reference evidence="2 3" key="1">
    <citation type="submission" date="2018-06" db="EMBL/GenBank/DDBJ databases">
        <title>NTM in soil in Japan.</title>
        <authorList>
            <person name="Ohya K."/>
        </authorList>
    </citation>
    <scope>NUCLEOTIDE SEQUENCE [LARGE SCALE GENOMIC DNA]</scope>
    <source>
        <strain evidence="2 3">GF76</strain>
    </source>
</reference>
<keyword evidence="2" id="KW-0808">Transferase</keyword>
<gene>
    <name evidence="2" type="ORF">DQP58_16630</name>
</gene>
<dbReference type="InterPro" id="IPR001242">
    <property type="entry name" value="Condensation_dom"/>
</dbReference>
<evidence type="ECO:0000313" key="3">
    <source>
        <dbReference type="Proteomes" id="UP000250347"/>
    </source>
</evidence>
<dbReference type="GO" id="GO:0008610">
    <property type="term" value="P:lipid biosynthetic process"/>
    <property type="evidence" value="ECO:0007669"/>
    <property type="project" value="UniProtKB-ARBA"/>
</dbReference>
<name>A0A329KE63_9MYCO</name>
<dbReference type="RefSeq" id="WP_112709395.1">
    <property type="nucleotide sequence ID" value="NZ_QMEU01000052.1"/>
</dbReference>
<accession>A0A329KE63</accession>
<dbReference type="EMBL" id="QMEU01000052">
    <property type="protein sequence ID" value="RAU93345.1"/>
    <property type="molecule type" value="Genomic_DNA"/>
</dbReference>
<dbReference type="GO" id="GO:0016746">
    <property type="term" value="F:acyltransferase activity"/>
    <property type="evidence" value="ECO:0007669"/>
    <property type="project" value="UniProtKB-KW"/>
</dbReference>
<dbReference type="AlphaFoldDB" id="A0A329KE63"/>
<proteinExistence type="predicted"/>
<feature type="domain" description="Condensation" evidence="1">
    <location>
        <begin position="69"/>
        <end position="362"/>
    </location>
</feature>
<dbReference type="Gene3D" id="3.30.559.10">
    <property type="entry name" value="Chloramphenicol acetyltransferase-like domain"/>
    <property type="match status" value="1"/>
</dbReference>
<dbReference type="Pfam" id="PF00668">
    <property type="entry name" value="Condensation"/>
    <property type="match status" value="1"/>
</dbReference>
<dbReference type="Gene3D" id="3.30.559.30">
    <property type="entry name" value="Nonribosomal peptide synthetase, condensation domain"/>
    <property type="match status" value="1"/>
</dbReference>
<dbReference type="SUPFAM" id="SSF52777">
    <property type="entry name" value="CoA-dependent acyltransferases"/>
    <property type="match status" value="2"/>
</dbReference>
<protein>
    <submittedName>
        <fullName evidence="2">Acyltransferase</fullName>
    </submittedName>
</protein>